<dbReference type="GO" id="GO:0016705">
    <property type="term" value="F:oxidoreductase activity, acting on paired donors, with incorporation or reduction of molecular oxygen"/>
    <property type="evidence" value="ECO:0007669"/>
    <property type="project" value="InterPro"/>
</dbReference>
<dbReference type="Proteomes" id="UP001054902">
    <property type="component" value="Unassembled WGS sequence"/>
</dbReference>
<evidence type="ECO:0000256" key="3">
    <source>
        <dbReference type="RuleBase" id="RU000461"/>
    </source>
</evidence>
<gene>
    <name evidence="5" type="ORF">CTEN210_14814</name>
</gene>
<dbReference type="GO" id="GO:0005506">
    <property type="term" value="F:iron ion binding"/>
    <property type="evidence" value="ECO:0007669"/>
    <property type="project" value="InterPro"/>
</dbReference>
<dbReference type="InterPro" id="IPR050121">
    <property type="entry name" value="Cytochrome_P450_monoxygenase"/>
</dbReference>
<dbReference type="PROSITE" id="PS00086">
    <property type="entry name" value="CYTOCHROME_P450"/>
    <property type="match status" value="1"/>
</dbReference>
<keyword evidence="4" id="KW-0812">Transmembrane</keyword>
<dbReference type="EMBL" id="BLLK01000062">
    <property type="protein sequence ID" value="GFH58338.1"/>
    <property type="molecule type" value="Genomic_DNA"/>
</dbReference>
<dbReference type="GO" id="GO:0004497">
    <property type="term" value="F:monooxygenase activity"/>
    <property type="evidence" value="ECO:0007669"/>
    <property type="project" value="UniProtKB-KW"/>
</dbReference>
<evidence type="ECO:0008006" key="7">
    <source>
        <dbReference type="Google" id="ProtNLM"/>
    </source>
</evidence>
<dbReference type="InterPro" id="IPR036396">
    <property type="entry name" value="Cyt_P450_sf"/>
</dbReference>
<comment type="caution">
    <text evidence="5">The sequence shown here is derived from an EMBL/GenBank/DDBJ whole genome shotgun (WGS) entry which is preliminary data.</text>
</comment>
<comment type="cofactor">
    <cofactor evidence="1">
        <name>heme</name>
        <dbReference type="ChEBI" id="CHEBI:30413"/>
    </cofactor>
</comment>
<name>A0AAD3HCS0_9STRA</name>
<proteinExistence type="inferred from homology"/>
<dbReference type="AlphaFoldDB" id="A0AAD3HCS0"/>
<evidence type="ECO:0000256" key="1">
    <source>
        <dbReference type="ARBA" id="ARBA00001971"/>
    </source>
</evidence>
<evidence type="ECO:0000313" key="5">
    <source>
        <dbReference type="EMBL" id="GFH58338.1"/>
    </source>
</evidence>
<evidence type="ECO:0000313" key="6">
    <source>
        <dbReference type="Proteomes" id="UP001054902"/>
    </source>
</evidence>
<keyword evidence="3" id="KW-0479">Metal-binding</keyword>
<keyword evidence="6" id="KW-1185">Reference proteome</keyword>
<dbReference type="PANTHER" id="PTHR24305:SF166">
    <property type="entry name" value="CYTOCHROME P450 12A4, MITOCHONDRIAL-RELATED"/>
    <property type="match status" value="1"/>
</dbReference>
<dbReference type="Gene3D" id="1.10.630.10">
    <property type="entry name" value="Cytochrome P450"/>
    <property type="match status" value="1"/>
</dbReference>
<accession>A0AAD3HCS0</accession>
<keyword evidence="3" id="KW-0408">Iron</keyword>
<protein>
    <recommendedName>
        <fullName evidence="7">Cytochrome P450</fullName>
    </recommendedName>
</protein>
<dbReference type="InterPro" id="IPR017972">
    <property type="entry name" value="Cyt_P450_CS"/>
</dbReference>
<evidence type="ECO:0000256" key="2">
    <source>
        <dbReference type="ARBA" id="ARBA00010617"/>
    </source>
</evidence>
<dbReference type="InterPro" id="IPR001128">
    <property type="entry name" value="Cyt_P450"/>
</dbReference>
<keyword evidence="3" id="KW-0560">Oxidoreductase</keyword>
<sequence length="406" mass="44944">MERSPRRSIPLIVHVPHVSTSVDALEGNRSSIVDVQMAGKKHSIIFNQEKTQFMERERPHKVIKDTKFSGALSNLQSCDLIEAEGDIVSQSMLGCDLESITVPSETVSVLDTIVRLVVTRTLSPIPYWRIPIGGQYLDNGGPIVAKKAVVICMQVLAESASSLQSSNNFLATKLQKKMGKNPNQFREFVGDMITMFLAGTETSATTILSCIYQFAQDKFLRDGLRIETEALGEDIESIDVTAIPSKLPLLTSLIFEVLRHLESSVPMYLDNVKIPAQSSLFVTNRIESKKSYAPLSGPRDKFCAKKYLMQNDSGKDDLSDLGHIPTPSTGFQSFGLGARICPGRHFFIRFAYFLLLLSLLLALYAQAKMIEYITEAHNTYKAILISKELSSSISCKVSCHCPPLSI</sequence>
<dbReference type="PANTHER" id="PTHR24305">
    <property type="entry name" value="CYTOCHROME P450"/>
    <property type="match status" value="1"/>
</dbReference>
<evidence type="ECO:0000256" key="4">
    <source>
        <dbReference type="SAM" id="Phobius"/>
    </source>
</evidence>
<keyword evidence="3" id="KW-0349">Heme</keyword>
<dbReference type="Pfam" id="PF00067">
    <property type="entry name" value="p450"/>
    <property type="match status" value="1"/>
</dbReference>
<reference evidence="5 6" key="1">
    <citation type="journal article" date="2021" name="Sci. Rep.">
        <title>The genome of the diatom Chaetoceros tenuissimus carries an ancient integrated fragment of an extant virus.</title>
        <authorList>
            <person name="Hongo Y."/>
            <person name="Kimura K."/>
            <person name="Takaki Y."/>
            <person name="Yoshida Y."/>
            <person name="Baba S."/>
            <person name="Kobayashi G."/>
            <person name="Nagasaki K."/>
            <person name="Hano T."/>
            <person name="Tomaru Y."/>
        </authorList>
    </citation>
    <scope>NUCLEOTIDE SEQUENCE [LARGE SCALE GENOMIC DNA]</scope>
    <source>
        <strain evidence="5 6">NIES-3715</strain>
    </source>
</reference>
<dbReference type="GO" id="GO:0020037">
    <property type="term" value="F:heme binding"/>
    <property type="evidence" value="ECO:0007669"/>
    <property type="project" value="InterPro"/>
</dbReference>
<keyword evidence="4" id="KW-0472">Membrane</keyword>
<keyword evidence="3" id="KW-0503">Monooxygenase</keyword>
<feature type="transmembrane region" description="Helical" evidence="4">
    <location>
        <begin position="346"/>
        <end position="365"/>
    </location>
</feature>
<keyword evidence="4" id="KW-1133">Transmembrane helix</keyword>
<dbReference type="SUPFAM" id="SSF48264">
    <property type="entry name" value="Cytochrome P450"/>
    <property type="match status" value="1"/>
</dbReference>
<organism evidence="5 6">
    <name type="scientific">Chaetoceros tenuissimus</name>
    <dbReference type="NCBI Taxonomy" id="426638"/>
    <lineage>
        <taxon>Eukaryota</taxon>
        <taxon>Sar</taxon>
        <taxon>Stramenopiles</taxon>
        <taxon>Ochrophyta</taxon>
        <taxon>Bacillariophyta</taxon>
        <taxon>Coscinodiscophyceae</taxon>
        <taxon>Chaetocerotophycidae</taxon>
        <taxon>Chaetocerotales</taxon>
        <taxon>Chaetocerotaceae</taxon>
        <taxon>Chaetoceros</taxon>
    </lineage>
</organism>
<comment type="similarity">
    <text evidence="2 3">Belongs to the cytochrome P450 family.</text>
</comment>